<dbReference type="Proteomes" id="UP000030645">
    <property type="component" value="Unassembled WGS sequence"/>
</dbReference>
<evidence type="ECO:0000313" key="2">
    <source>
        <dbReference type="Proteomes" id="UP000030645"/>
    </source>
</evidence>
<organism evidence="1 2">
    <name type="scientific">Morus notabilis</name>
    <dbReference type="NCBI Taxonomy" id="981085"/>
    <lineage>
        <taxon>Eukaryota</taxon>
        <taxon>Viridiplantae</taxon>
        <taxon>Streptophyta</taxon>
        <taxon>Embryophyta</taxon>
        <taxon>Tracheophyta</taxon>
        <taxon>Spermatophyta</taxon>
        <taxon>Magnoliopsida</taxon>
        <taxon>eudicotyledons</taxon>
        <taxon>Gunneridae</taxon>
        <taxon>Pentapetalae</taxon>
        <taxon>rosids</taxon>
        <taxon>fabids</taxon>
        <taxon>Rosales</taxon>
        <taxon>Moraceae</taxon>
        <taxon>Moreae</taxon>
        <taxon>Morus</taxon>
    </lineage>
</organism>
<reference evidence="2" key="1">
    <citation type="submission" date="2013-01" db="EMBL/GenBank/DDBJ databases">
        <title>Draft Genome Sequence of a Mulberry Tree, Morus notabilis C.K. Schneid.</title>
        <authorList>
            <person name="He N."/>
            <person name="Zhao S."/>
        </authorList>
    </citation>
    <scope>NUCLEOTIDE SEQUENCE</scope>
</reference>
<accession>W9S9Y0</accession>
<evidence type="ECO:0000313" key="1">
    <source>
        <dbReference type="EMBL" id="EXC18640.1"/>
    </source>
</evidence>
<keyword evidence="2" id="KW-1185">Reference proteome</keyword>
<name>W9S9Y0_9ROSA</name>
<gene>
    <name evidence="1" type="ORF">L484_001103</name>
</gene>
<sequence length="113" mass="12666">MTAMAVMTILKPCCCEASGTISLQSINGSTSTTSMVCDSRRKEECLIGPLDDELQFQMPSEISRRILAPQNKLTPKAQNPGRVCDRKGVRYTPRCLPDAENKKRETPDTYKRR</sequence>
<dbReference type="AlphaFoldDB" id="W9S9Y0"/>
<proteinExistence type="predicted"/>
<dbReference type="EMBL" id="KE345838">
    <property type="protein sequence ID" value="EXC18640.1"/>
    <property type="molecule type" value="Genomic_DNA"/>
</dbReference>
<protein>
    <submittedName>
        <fullName evidence="1">Uncharacterized protein</fullName>
    </submittedName>
</protein>